<evidence type="ECO:0000313" key="2">
    <source>
        <dbReference type="Proteomes" id="UP000007014"/>
    </source>
</evidence>
<organism evidence="1 2">
    <name type="scientific">Cyanidioschyzon merolae (strain NIES-3377 / 10D)</name>
    <name type="common">Unicellular red alga</name>
    <dbReference type="NCBI Taxonomy" id="280699"/>
    <lineage>
        <taxon>Eukaryota</taxon>
        <taxon>Rhodophyta</taxon>
        <taxon>Bangiophyceae</taxon>
        <taxon>Cyanidiales</taxon>
        <taxon>Cyanidiaceae</taxon>
        <taxon>Cyanidioschyzon</taxon>
    </lineage>
</organism>
<dbReference type="GeneID" id="16996101"/>
<name>M1V9Y0_CYAM1</name>
<dbReference type="RefSeq" id="XP_005537835.1">
    <property type="nucleotide sequence ID" value="XM_005537778.1"/>
</dbReference>
<dbReference type="AlphaFoldDB" id="M1V9Y0"/>
<dbReference type="HOGENOM" id="CLU_1043343_0_0_1"/>
<evidence type="ECO:0000313" key="1">
    <source>
        <dbReference type="EMBL" id="BAM81799.1"/>
    </source>
</evidence>
<dbReference type="Gramene" id="CMP168CT">
    <property type="protein sequence ID" value="CMP168CT"/>
    <property type="gene ID" value="CMP168C"/>
</dbReference>
<protein>
    <submittedName>
        <fullName evidence="1">Uncharacterized protein</fullName>
    </submittedName>
</protein>
<reference evidence="1 2" key="2">
    <citation type="journal article" date="2007" name="BMC Biol.">
        <title>A 100%-complete sequence reveals unusually simple genomic features in the hot-spring red alga Cyanidioschyzon merolae.</title>
        <authorList>
            <person name="Nozaki H."/>
            <person name="Takano H."/>
            <person name="Misumi O."/>
            <person name="Terasawa K."/>
            <person name="Matsuzaki M."/>
            <person name="Maruyama S."/>
            <person name="Nishida K."/>
            <person name="Yagisawa F."/>
            <person name="Yoshida Y."/>
            <person name="Fujiwara T."/>
            <person name="Takio S."/>
            <person name="Tamura K."/>
            <person name="Chung S.J."/>
            <person name="Nakamura S."/>
            <person name="Kuroiwa H."/>
            <person name="Tanaka K."/>
            <person name="Sato N."/>
            <person name="Kuroiwa T."/>
        </authorList>
    </citation>
    <scope>NUCLEOTIDE SEQUENCE [LARGE SCALE GENOMIC DNA]</scope>
    <source>
        <strain evidence="1 2">10D</strain>
    </source>
</reference>
<gene>
    <name evidence="1" type="ORF">CYME_CMP168C</name>
</gene>
<accession>M1V9Y0</accession>
<sequence length="267" mass="29907">MEAVTENPPRLVLMTAERSKNFACTSELVYWTISIFVRHQISRALGHRKRADNTKRPHAGKAIITVMFPYIIVPRNDSFAHTCRAATVPSGSRTQGASLRSVAGNAHQESLRGELLCKRFRPDKDMLRWESLYSTKICSHTPGQLNWSQTPVYLGICRGFASDNVSGSSFATRGHHMGSIYEMCAALGQGRSWVRSNPVFGRMIAALRGVHQSNDSAKSSVRLGYWPETARQFRTRRVFFVNACEHRLQCRGTGAEVSFASVLWKCP</sequence>
<dbReference type="Proteomes" id="UP000007014">
    <property type="component" value="Chromosome 16"/>
</dbReference>
<keyword evidence="2" id="KW-1185">Reference proteome</keyword>
<reference evidence="1 2" key="1">
    <citation type="journal article" date="2004" name="Nature">
        <title>Genome sequence of the ultrasmall unicellular red alga Cyanidioschyzon merolae 10D.</title>
        <authorList>
            <person name="Matsuzaki M."/>
            <person name="Misumi O."/>
            <person name="Shin-i T."/>
            <person name="Maruyama S."/>
            <person name="Takahara M."/>
            <person name="Miyagishima S."/>
            <person name="Mori T."/>
            <person name="Nishida K."/>
            <person name="Yagisawa F."/>
            <person name="Nishida K."/>
            <person name="Yoshida Y."/>
            <person name="Nishimura Y."/>
            <person name="Nakao S."/>
            <person name="Kobayashi T."/>
            <person name="Momoyama Y."/>
            <person name="Higashiyama T."/>
            <person name="Minoda A."/>
            <person name="Sano M."/>
            <person name="Nomoto H."/>
            <person name="Oishi K."/>
            <person name="Hayashi H."/>
            <person name="Ohta F."/>
            <person name="Nishizaka S."/>
            <person name="Haga S."/>
            <person name="Miura S."/>
            <person name="Morishita T."/>
            <person name="Kabeya Y."/>
            <person name="Terasawa K."/>
            <person name="Suzuki Y."/>
            <person name="Ishii Y."/>
            <person name="Asakawa S."/>
            <person name="Takano H."/>
            <person name="Ohta N."/>
            <person name="Kuroiwa H."/>
            <person name="Tanaka K."/>
            <person name="Shimizu N."/>
            <person name="Sugano S."/>
            <person name="Sato N."/>
            <person name="Nozaki H."/>
            <person name="Ogasawara N."/>
            <person name="Kohara Y."/>
            <person name="Kuroiwa T."/>
        </authorList>
    </citation>
    <scope>NUCLEOTIDE SEQUENCE [LARGE SCALE GENOMIC DNA]</scope>
    <source>
        <strain evidence="1 2">10D</strain>
    </source>
</reference>
<dbReference type="EMBL" id="AP006498">
    <property type="protein sequence ID" value="BAM81799.1"/>
    <property type="molecule type" value="Genomic_DNA"/>
</dbReference>
<proteinExistence type="predicted"/>
<dbReference type="KEGG" id="cme:CYME_CMP168C"/>